<dbReference type="InterPro" id="IPR007110">
    <property type="entry name" value="Ig-like_dom"/>
</dbReference>
<dbReference type="AlphaFoldDB" id="A0A9Y4KFY0"/>
<dbReference type="PANTHER" id="PTHR12080:SF111">
    <property type="entry name" value="IMMUNOGLOBULIN V-SET DOMAIN-CONTAINING PROTEIN"/>
    <property type="match status" value="1"/>
</dbReference>
<keyword evidence="4" id="KW-0325">Glycoprotein</keyword>
<name>A0A9Y4KFY0_9TELE</name>
<evidence type="ECO:0000256" key="2">
    <source>
        <dbReference type="ARBA" id="ARBA00022729"/>
    </source>
</evidence>
<evidence type="ECO:0000313" key="8">
    <source>
        <dbReference type="Proteomes" id="UP000694891"/>
    </source>
</evidence>
<keyword evidence="5" id="KW-1133">Transmembrane helix</keyword>
<protein>
    <submittedName>
        <fullName evidence="9">Cell adhesion molecule 3-like isoform X3</fullName>
    </submittedName>
</protein>
<dbReference type="Proteomes" id="UP000694891">
    <property type="component" value="Unplaced"/>
</dbReference>
<evidence type="ECO:0000256" key="1">
    <source>
        <dbReference type="ARBA" id="ARBA00004370"/>
    </source>
</evidence>
<feature type="chain" id="PRO_5041221979" evidence="6">
    <location>
        <begin position="18"/>
        <end position="319"/>
    </location>
</feature>
<organism evidence="8 9">
    <name type="scientific">Stegastes partitus</name>
    <name type="common">bicolor damselfish</name>
    <dbReference type="NCBI Taxonomy" id="144197"/>
    <lineage>
        <taxon>Eukaryota</taxon>
        <taxon>Metazoa</taxon>
        <taxon>Chordata</taxon>
        <taxon>Craniata</taxon>
        <taxon>Vertebrata</taxon>
        <taxon>Euteleostomi</taxon>
        <taxon>Actinopterygii</taxon>
        <taxon>Neopterygii</taxon>
        <taxon>Teleostei</taxon>
        <taxon>Neoteleostei</taxon>
        <taxon>Acanthomorphata</taxon>
        <taxon>Ovalentaria</taxon>
        <taxon>Pomacentridae</taxon>
        <taxon>Stegastes</taxon>
    </lineage>
</organism>
<feature type="transmembrane region" description="Helical" evidence="5">
    <location>
        <begin position="266"/>
        <end position="288"/>
    </location>
</feature>
<accession>A0A9Y4KFY0</accession>
<dbReference type="GO" id="GO:0016020">
    <property type="term" value="C:membrane"/>
    <property type="evidence" value="ECO:0007669"/>
    <property type="project" value="UniProtKB-SubCell"/>
</dbReference>
<evidence type="ECO:0000259" key="7">
    <source>
        <dbReference type="PROSITE" id="PS50835"/>
    </source>
</evidence>
<comment type="subcellular location">
    <subcellularLocation>
        <location evidence="1">Membrane</location>
    </subcellularLocation>
</comment>
<evidence type="ECO:0000256" key="6">
    <source>
        <dbReference type="SAM" id="SignalP"/>
    </source>
</evidence>
<feature type="signal peptide" evidence="6">
    <location>
        <begin position="1"/>
        <end position="17"/>
    </location>
</feature>
<evidence type="ECO:0000256" key="3">
    <source>
        <dbReference type="ARBA" id="ARBA00023136"/>
    </source>
</evidence>
<dbReference type="InterPro" id="IPR036179">
    <property type="entry name" value="Ig-like_dom_sf"/>
</dbReference>
<dbReference type="PROSITE" id="PS50835">
    <property type="entry name" value="IG_LIKE"/>
    <property type="match status" value="1"/>
</dbReference>
<keyword evidence="2 6" id="KW-0732">Signal</keyword>
<dbReference type="Pfam" id="PF07686">
    <property type="entry name" value="V-set"/>
    <property type="match status" value="1"/>
</dbReference>
<proteinExistence type="predicted"/>
<evidence type="ECO:0000256" key="5">
    <source>
        <dbReference type="SAM" id="Phobius"/>
    </source>
</evidence>
<dbReference type="InterPro" id="IPR013783">
    <property type="entry name" value="Ig-like_fold"/>
</dbReference>
<gene>
    <name evidence="9" type="primary">LOC103365664</name>
</gene>
<reference evidence="9" key="1">
    <citation type="submission" date="2025-08" db="UniProtKB">
        <authorList>
            <consortium name="RefSeq"/>
        </authorList>
    </citation>
    <scope>IDENTIFICATION</scope>
</reference>
<keyword evidence="5" id="KW-0812">Transmembrane</keyword>
<keyword evidence="8" id="KW-1185">Reference proteome</keyword>
<sequence length="319" mass="34233">MEAVVGLLVMLLGVSHGLETHCDARVNGTQCYGALGGTVVLQLMDTASEIPRYQWRKDASRILIGRKNDVLVNSISSRSDFTPSNGTFRISNLSRTDSGEYTLEIFNSNGEKTAERTLHLSVQAPVSSVRLVSECLSQGQMRVSCSSVGGDSPQYSWTLDGRELTDDELLSGNTGSNSITLNADISGYLVCSVRNHFMGVCGLIFSNCTSSNGTQTSKMELVSNDIVCIAPTPSTTSTVGKDTGIESIKPSTNITSSKDEPCYDQSLLVCGLQAGVFILSVAAISIFFTCKRKKCKKAEALAVAQTTEYPENSVVMVEM</sequence>
<dbReference type="InterPro" id="IPR015631">
    <property type="entry name" value="CD2/SLAM_rcpt"/>
</dbReference>
<evidence type="ECO:0000256" key="4">
    <source>
        <dbReference type="ARBA" id="ARBA00023180"/>
    </source>
</evidence>
<keyword evidence="3 5" id="KW-0472">Membrane</keyword>
<dbReference type="RefSeq" id="XP_008291377.1">
    <property type="nucleotide sequence ID" value="XM_008293155.1"/>
</dbReference>
<evidence type="ECO:0000313" key="9">
    <source>
        <dbReference type="RefSeq" id="XP_008291377.1"/>
    </source>
</evidence>
<dbReference type="Gene3D" id="2.60.40.10">
    <property type="entry name" value="Immunoglobulins"/>
    <property type="match status" value="1"/>
</dbReference>
<dbReference type="PANTHER" id="PTHR12080">
    <property type="entry name" value="SIGNALING LYMPHOCYTIC ACTIVATION MOLECULE"/>
    <property type="match status" value="1"/>
</dbReference>
<dbReference type="InterPro" id="IPR013106">
    <property type="entry name" value="Ig_V-set"/>
</dbReference>
<dbReference type="SUPFAM" id="SSF48726">
    <property type="entry name" value="Immunoglobulin"/>
    <property type="match status" value="2"/>
</dbReference>
<feature type="domain" description="Ig-like" evidence="7">
    <location>
        <begin position="125"/>
        <end position="195"/>
    </location>
</feature>
<dbReference type="GeneID" id="103365664"/>